<keyword evidence="2" id="KW-1185">Reference proteome</keyword>
<dbReference type="GeneID" id="24111192"/>
<evidence type="ECO:0000313" key="2">
    <source>
        <dbReference type="Proteomes" id="UP000014071"/>
    </source>
</evidence>
<dbReference type="EMBL" id="DF238820">
    <property type="protein sequence ID" value="GAC98326.1"/>
    <property type="molecule type" value="Genomic_DNA"/>
</dbReference>
<dbReference type="RefSeq" id="XP_012191913.1">
    <property type="nucleotide sequence ID" value="XM_012336523.1"/>
</dbReference>
<name>R9PAE6_PSEHS</name>
<dbReference type="HOGENOM" id="CLU_2441826_0_0_1"/>
<accession>R9PAE6</accession>
<dbReference type="AlphaFoldDB" id="R9PAE6"/>
<keyword evidence="1" id="KW-0808">Transferase</keyword>
<organism evidence="1 2">
    <name type="scientific">Pseudozyma hubeiensis (strain SY62)</name>
    <name type="common">Yeast</name>
    <dbReference type="NCBI Taxonomy" id="1305764"/>
    <lineage>
        <taxon>Eukaryota</taxon>
        <taxon>Fungi</taxon>
        <taxon>Dikarya</taxon>
        <taxon>Basidiomycota</taxon>
        <taxon>Ustilaginomycotina</taxon>
        <taxon>Ustilaginomycetes</taxon>
        <taxon>Ustilaginales</taxon>
        <taxon>Ustilaginaceae</taxon>
        <taxon>Pseudozyma</taxon>
    </lineage>
</organism>
<evidence type="ECO:0000313" key="1">
    <source>
        <dbReference type="EMBL" id="GAC98326.1"/>
    </source>
</evidence>
<proteinExistence type="predicted"/>
<protein>
    <submittedName>
        <fullName evidence="1">Glycosyl transferase, group 1</fullName>
    </submittedName>
</protein>
<sequence length="90" mass="10175">MQIVRIDEKQCISVTGAQIEKFFFTKEVGDTITLVIGQISILACKIDWSAWVDDHETTEVDTTKAAVYMLTRRDSQRTLSKSCDVLFTLA</sequence>
<reference evidence="2" key="1">
    <citation type="journal article" date="2013" name="Genome Announc.">
        <title>Draft genome sequence of the basidiomycetous yeast-like fungus Pseudozyma hubeiensis SY62, which produces an abundant amount of the biosurfactant mannosylerythritol lipids.</title>
        <authorList>
            <person name="Konishi M."/>
            <person name="Hatada Y."/>
            <person name="Horiuchi J."/>
        </authorList>
    </citation>
    <scope>NUCLEOTIDE SEQUENCE [LARGE SCALE GENOMIC DNA]</scope>
    <source>
        <strain evidence="2">SY62</strain>
    </source>
</reference>
<dbReference type="GO" id="GO:0016740">
    <property type="term" value="F:transferase activity"/>
    <property type="evidence" value="ECO:0007669"/>
    <property type="project" value="UniProtKB-KW"/>
</dbReference>
<dbReference type="Proteomes" id="UP000014071">
    <property type="component" value="Unassembled WGS sequence"/>
</dbReference>
<gene>
    <name evidence="1" type="ORF">PHSY_005919</name>
</gene>